<accession>A0A0R3C7T9</accession>
<dbReference type="PROSITE" id="PS51257">
    <property type="entry name" value="PROKAR_LIPOPROTEIN"/>
    <property type="match status" value="1"/>
</dbReference>
<comment type="caution">
    <text evidence="2">The sequence shown here is derived from an EMBL/GenBank/DDBJ whole genome shotgun (WGS) entry which is preliminary data.</text>
</comment>
<evidence type="ECO:0000313" key="2">
    <source>
        <dbReference type="EMBL" id="KRP93765.1"/>
    </source>
</evidence>
<evidence type="ECO:0008006" key="4">
    <source>
        <dbReference type="Google" id="ProtNLM"/>
    </source>
</evidence>
<dbReference type="Pfam" id="PF09476">
    <property type="entry name" value="Pilus_CpaD"/>
    <property type="match status" value="1"/>
</dbReference>
<reference evidence="2 3" key="1">
    <citation type="submission" date="2015-09" db="EMBL/GenBank/DDBJ databases">
        <title>Draft Genome Sequence of the Strain BR 3267 (Bradyrhizobium yuanmingense) recommended as inoculant for cowpea in Brazil.</title>
        <authorList>
            <person name="Simoes-Araujo J.L."/>
            <person name="Zilli J.E."/>
        </authorList>
    </citation>
    <scope>NUCLEOTIDE SEQUENCE [LARGE SCALE GENOMIC DNA]</scope>
    <source>
        <strain evidence="2 3">BR3267</strain>
    </source>
</reference>
<gene>
    <name evidence="2" type="ORF">AOQ72_20935</name>
</gene>
<dbReference type="OrthoDB" id="9802674at2"/>
<dbReference type="Proteomes" id="UP000051380">
    <property type="component" value="Unassembled WGS sequence"/>
</dbReference>
<dbReference type="InterPro" id="IPR019027">
    <property type="entry name" value="Pilus_biogenesis_CpaD-related"/>
</dbReference>
<name>A0A0R3C7T9_9BRAD</name>
<proteinExistence type="predicted"/>
<organism evidence="2 3">
    <name type="scientific">Bradyrhizobium yuanmingense</name>
    <dbReference type="NCBI Taxonomy" id="108015"/>
    <lineage>
        <taxon>Bacteria</taxon>
        <taxon>Pseudomonadati</taxon>
        <taxon>Pseudomonadota</taxon>
        <taxon>Alphaproteobacteria</taxon>
        <taxon>Hyphomicrobiales</taxon>
        <taxon>Nitrobacteraceae</taxon>
        <taxon>Bradyrhizobium</taxon>
    </lineage>
</organism>
<evidence type="ECO:0000313" key="3">
    <source>
        <dbReference type="Proteomes" id="UP000051380"/>
    </source>
</evidence>
<evidence type="ECO:0000256" key="1">
    <source>
        <dbReference type="SAM" id="MobiDB-lite"/>
    </source>
</evidence>
<dbReference type="EMBL" id="LJYF01000029">
    <property type="protein sequence ID" value="KRP93765.1"/>
    <property type="molecule type" value="Genomic_DNA"/>
</dbReference>
<dbReference type="RefSeq" id="WP_057027915.1">
    <property type="nucleotide sequence ID" value="NZ_LJYF01000029.1"/>
</dbReference>
<sequence length="210" mass="22350">MTLRHLCYPILIGATLGGCANTASIRPAPADQEIQVEQKSSVLFLQNLRGPERHRLRSFIAATSRGRRDALHVGVIGPPRLLAQVAHEARAMGVANYNIRLSASRVDLPARSGVRIEAITFEAHPPVCPSLSIVGPTVNDNSFNPTLGCSVRNNLAVMVNEPGDLLGNGAVMPTSGDRAVLPLTARGATSAGNRSNLEDETHNRVAPETQ</sequence>
<feature type="region of interest" description="Disordered" evidence="1">
    <location>
        <begin position="186"/>
        <end position="210"/>
    </location>
</feature>
<dbReference type="AlphaFoldDB" id="A0A0R3C7T9"/>
<feature type="compositionally biased region" description="Basic and acidic residues" evidence="1">
    <location>
        <begin position="196"/>
        <end position="210"/>
    </location>
</feature>
<protein>
    <recommendedName>
        <fullName evidence="4">Pilus assembly protein CpaD</fullName>
    </recommendedName>
</protein>